<proteinExistence type="predicted"/>
<accession>A0A0F9DJB5</accession>
<organism evidence="1">
    <name type="scientific">marine sediment metagenome</name>
    <dbReference type="NCBI Taxonomy" id="412755"/>
    <lineage>
        <taxon>unclassified sequences</taxon>
        <taxon>metagenomes</taxon>
        <taxon>ecological metagenomes</taxon>
    </lineage>
</organism>
<sequence length="53" mass="6299">MSQDDLIREYGEPCPICGSLPCICQSWEEFSSKGRRLKDWEDEEEYERQVRNG</sequence>
<comment type="caution">
    <text evidence="1">The sequence shown here is derived from an EMBL/GenBank/DDBJ whole genome shotgun (WGS) entry which is preliminary data.</text>
</comment>
<reference evidence="1" key="1">
    <citation type="journal article" date="2015" name="Nature">
        <title>Complex archaea that bridge the gap between prokaryotes and eukaryotes.</title>
        <authorList>
            <person name="Spang A."/>
            <person name="Saw J.H."/>
            <person name="Jorgensen S.L."/>
            <person name="Zaremba-Niedzwiedzka K."/>
            <person name="Martijn J."/>
            <person name="Lind A.E."/>
            <person name="van Eijk R."/>
            <person name="Schleper C."/>
            <person name="Guy L."/>
            <person name="Ettema T.J."/>
        </authorList>
    </citation>
    <scope>NUCLEOTIDE SEQUENCE</scope>
</reference>
<dbReference type="EMBL" id="LAZR01031381">
    <property type="protein sequence ID" value="KKL53921.1"/>
    <property type="molecule type" value="Genomic_DNA"/>
</dbReference>
<evidence type="ECO:0000313" key="1">
    <source>
        <dbReference type="EMBL" id="KKL53921.1"/>
    </source>
</evidence>
<protein>
    <submittedName>
        <fullName evidence="1">Uncharacterized protein</fullName>
    </submittedName>
</protein>
<name>A0A0F9DJB5_9ZZZZ</name>
<gene>
    <name evidence="1" type="ORF">LCGC14_2270580</name>
</gene>
<dbReference type="AlphaFoldDB" id="A0A0F9DJB5"/>